<name>A0A1T4JQZ8_9BACT</name>
<protein>
    <submittedName>
        <fullName evidence="1">Uncharacterized protein</fullName>
    </submittedName>
</protein>
<keyword evidence="2" id="KW-1185">Reference proteome</keyword>
<evidence type="ECO:0000313" key="1">
    <source>
        <dbReference type="EMBL" id="SJZ32642.1"/>
    </source>
</evidence>
<proteinExistence type="predicted"/>
<dbReference type="STRING" id="413434.SAMN04488132_101103"/>
<reference evidence="1 2" key="1">
    <citation type="submission" date="2017-02" db="EMBL/GenBank/DDBJ databases">
        <authorList>
            <person name="Peterson S.W."/>
        </authorList>
    </citation>
    <scope>NUCLEOTIDE SEQUENCE [LARGE SCALE GENOMIC DNA]</scope>
    <source>
        <strain evidence="1 2">DSM 22335</strain>
    </source>
</reference>
<dbReference type="AlphaFoldDB" id="A0A1T4JQZ8"/>
<sequence length="49" mass="5543">MPHQTQAETAPCGGNAYTILVLHEDYPIQTAEKITQVWKERTVKNTNIC</sequence>
<organism evidence="1 2">
    <name type="scientific">Sediminibacterium ginsengisoli</name>
    <dbReference type="NCBI Taxonomy" id="413434"/>
    <lineage>
        <taxon>Bacteria</taxon>
        <taxon>Pseudomonadati</taxon>
        <taxon>Bacteroidota</taxon>
        <taxon>Chitinophagia</taxon>
        <taxon>Chitinophagales</taxon>
        <taxon>Chitinophagaceae</taxon>
        <taxon>Sediminibacterium</taxon>
    </lineage>
</organism>
<accession>A0A1T4JQZ8</accession>
<dbReference type="Proteomes" id="UP000190888">
    <property type="component" value="Unassembled WGS sequence"/>
</dbReference>
<evidence type="ECO:0000313" key="2">
    <source>
        <dbReference type="Proteomes" id="UP000190888"/>
    </source>
</evidence>
<gene>
    <name evidence="1" type="ORF">SAMN04488132_101103</name>
</gene>
<dbReference type="EMBL" id="FUWH01000001">
    <property type="protein sequence ID" value="SJZ32642.1"/>
    <property type="molecule type" value="Genomic_DNA"/>
</dbReference>